<dbReference type="PANTHER" id="PTHR40518:SF1">
    <property type="entry name" value="ACETOACETATE DECARBOXYLASE"/>
    <property type="match status" value="1"/>
</dbReference>
<evidence type="ECO:0000313" key="2">
    <source>
        <dbReference type="Proteomes" id="UP000002208"/>
    </source>
</evidence>
<keyword evidence="2" id="KW-1185">Reference proteome</keyword>
<dbReference type="InterPro" id="IPR023375">
    <property type="entry name" value="ADC_dom_sf"/>
</dbReference>
<proteinExistence type="predicted"/>
<dbReference type="SUPFAM" id="SSF160104">
    <property type="entry name" value="Acetoacetate decarboxylase-like"/>
    <property type="match status" value="1"/>
</dbReference>
<gene>
    <name evidence="1" type="ordered locus">Deide_07771</name>
</gene>
<dbReference type="Gene3D" id="2.40.400.10">
    <property type="entry name" value="Acetoacetate decarboxylase-like"/>
    <property type="match status" value="1"/>
</dbReference>
<reference evidence="1 2" key="1">
    <citation type="journal article" date="2009" name="PLoS Genet.">
        <title>Alliance of proteomics and genomics to unravel the specificities of Sahara bacterium Deinococcus deserti.</title>
        <authorList>
            <person name="de Groot A."/>
            <person name="Dulermo R."/>
            <person name="Ortet P."/>
            <person name="Blanchard L."/>
            <person name="Guerin P."/>
            <person name="Fernandez B."/>
            <person name="Vacherie B."/>
            <person name="Dossat C."/>
            <person name="Jolivet E."/>
            <person name="Siguier P."/>
            <person name="Chandler M."/>
            <person name="Barakat M."/>
            <person name="Dedieu A."/>
            <person name="Barbe V."/>
            <person name="Heulin T."/>
            <person name="Sommer S."/>
            <person name="Achouak W."/>
            <person name="Armengaud J."/>
        </authorList>
    </citation>
    <scope>NUCLEOTIDE SEQUENCE [LARGE SCALE GENOMIC DNA]</scope>
    <source>
        <strain evidence="2">DSM 17065 / CIP 109153 / LMG 22923 / VCD115</strain>
    </source>
</reference>
<evidence type="ECO:0008006" key="3">
    <source>
        <dbReference type="Google" id="ProtNLM"/>
    </source>
</evidence>
<evidence type="ECO:0000313" key="1">
    <source>
        <dbReference type="EMBL" id="ACO45641.2"/>
    </source>
</evidence>
<dbReference type="EMBL" id="CP001114">
    <property type="protein sequence ID" value="ACO45641.2"/>
    <property type="molecule type" value="Genomic_DNA"/>
</dbReference>
<dbReference type="PaxDb" id="546414-Deide_07771"/>
<organism evidence="1 2">
    <name type="scientific">Deinococcus deserti (strain DSM 17065 / CIP 109153 / LMG 22923 / VCD115)</name>
    <dbReference type="NCBI Taxonomy" id="546414"/>
    <lineage>
        <taxon>Bacteria</taxon>
        <taxon>Thermotogati</taxon>
        <taxon>Deinococcota</taxon>
        <taxon>Deinococci</taxon>
        <taxon>Deinococcales</taxon>
        <taxon>Deinococcaceae</taxon>
        <taxon>Deinococcus</taxon>
    </lineage>
</organism>
<dbReference type="HOGENOM" id="CLU_104578_0_0_0"/>
<name>C1D1B7_DEIDV</name>
<dbReference type="AlphaFoldDB" id="C1D1B7"/>
<dbReference type="RefSeq" id="WP_162485399.1">
    <property type="nucleotide sequence ID" value="NC_012526.1"/>
</dbReference>
<dbReference type="KEGG" id="ddr:Deide_07771"/>
<accession>C1D1B7</accession>
<dbReference type="Proteomes" id="UP000002208">
    <property type="component" value="Chromosome"/>
</dbReference>
<sequence length="193" mass="21288">MTPPPWRLTGRAFLAVYAPGGGARAGALMLVRYSTSPVGSYDELMWLDLPTRLLGHPVIRHIVVSQEASMTWGRHNWAIPKKLASFDWSTPGEVQVTAAPGQVIAHLSFSESPWNIPMNLRWIPAPWRTLAQPALNGPGQVLTTPAGHGWIGLARQHRCQASDLVPRPARHRPVLALAVPEFTLLFPRGHWTP</sequence>
<protein>
    <recommendedName>
        <fullName evidence="3">Acetoacetate decarboxylase</fullName>
    </recommendedName>
</protein>
<dbReference type="PANTHER" id="PTHR40518">
    <property type="entry name" value="ACETOACETATE DECARBOXYLASE"/>
    <property type="match status" value="1"/>
</dbReference>
<dbReference type="STRING" id="546414.Deide_07771"/>